<proteinExistence type="inferred from homology"/>
<evidence type="ECO:0000256" key="1">
    <source>
        <dbReference type="ARBA" id="ARBA00004173"/>
    </source>
</evidence>
<dbReference type="Pfam" id="PF13424">
    <property type="entry name" value="TPR_12"/>
    <property type="match status" value="1"/>
</dbReference>
<sequence length="539" mass="62182">MGMFIPCLIAAILNGCALQIFREPAKIGNGPLLALYIFISTAFLLLWSVRIYPRNFRRLGKLHCIAEFLMSEFFMEQLITDFWFPLEKCVLDSLPSAADRIEEWFSDDVEKVDIITEKLRSKTVGYYVSYTMAISLLLGTLHASRTIDLRTLKDDGPVAFFKEIIHKIKLQKRRFLRKLGYGKKKVKINECPRYGSYNIPIGRFARNSRFIWKLNNQICNRSVHTVGKNKVPNLQTRIPNYNDYNTQTLNITLAISILSWLGFTKDDEEKESELIMTLKRAVLCKQREEFKKAEQMLHLALRLAQQQQNEQGILYCYDLMANLAFDTYELDKAEKLFISVLQILLSKGTAEDDLKVIHISLKLARICQLKANIERADIGYRWCLEQIDKQKNANEDAKILYGVINDWYAQYLLDVGNLPKALVHLNEAYRVCNDTEGLKSEKSMLLLNDLGITSFRAEEYDKAEQFLKEALSVGQNLEDKSHLGVIHANLGLILLQRGIVKEAEKYCKQGWKIGKQYDNLESVEQSNYCLDQIRLNLGK</sequence>
<keyword evidence="5" id="KW-0809">Transit peptide</keyword>
<feature type="transmembrane region" description="Helical" evidence="7">
    <location>
        <begin position="124"/>
        <end position="143"/>
    </location>
</feature>
<organism evidence="8 9">
    <name type="scientific">Rhynchophorus ferrugineus</name>
    <name type="common">Red palm weevil</name>
    <name type="synonym">Curculio ferrugineus</name>
    <dbReference type="NCBI Taxonomy" id="354439"/>
    <lineage>
        <taxon>Eukaryota</taxon>
        <taxon>Metazoa</taxon>
        <taxon>Ecdysozoa</taxon>
        <taxon>Arthropoda</taxon>
        <taxon>Hexapoda</taxon>
        <taxon>Insecta</taxon>
        <taxon>Pterygota</taxon>
        <taxon>Neoptera</taxon>
        <taxon>Endopterygota</taxon>
        <taxon>Coleoptera</taxon>
        <taxon>Polyphaga</taxon>
        <taxon>Cucujiformia</taxon>
        <taxon>Curculionidae</taxon>
        <taxon>Dryophthorinae</taxon>
        <taxon>Rhynchophorus</taxon>
    </lineage>
</organism>
<comment type="subcellular location">
    <subcellularLocation>
        <location evidence="1">Mitochondrion</location>
    </subcellularLocation>
</comment>
<evidence type="ECO:0000256" key="6">
    <source>
        <dbReference type="ARBA" id="ARBA00023128"/>
    </source>
</evidence>
<evidence type="ECO:0000313" key="8">
    <source>
        <dbReference type="EMBL" id="KAF7269864.1"/>
    </source>
</evidence>
<keyword evidence="7" id="KW-0812">Transmembrane</keyword>
<dbReference type="SMART" id="SM00028">
    <property type="entry name" value="TPR"/>
    <property type="match status" value="3"/>
</dbReference>
<comment type="similarity">
    <text evidence="2">Belongs to the TTC19 family.</text>
</comment>
<keyword evidence="7" id="KW-0472">Membrane</keyword>
<evidence type="ECO:0000256" key="5">
    <source>
        <dbReference type="ARBA" id="ARBA00022946"/>
    </source>
</evidence>
<dbReference type="OrthoDB" id="5986190at2759"/>
<dbReference type="PANTHER" id="PTHR13143:SF6">
    <property type="entry name" value="TETRATRICOPEPTIDE REPEAT PROTEIN 19, MITOCHONDRIAL"/>
    <property type="match status" value="1"/>
</dbReference>
<evidence type="ECO:0000256" key="7">
    <source>
        <dbReference type="SAM" id="Phobius"/>
    </source>
</evidence>
<dbReference type="GO" id="GO:0034551">
    <property type="term" value="P:mitochondrial respiratory chain complex III assembly"/>
    <property type="evidence" value="ECO:0007669"/>
    <property type="project" value="InterPro"/>
</dbReference>
<accession>A0A834M9L2</accession>
<dbReference type="InterPro" id="IPR019734">
    <property type="entry name" value="TPR_rpt"/>
</dbReference>
<dbReference type="InterPro" id="IPR011990">
    <property type="entry name" value="TPR-like_helical_dom_sf"/>
</dbReference>
<dbReference type="GO" id="GO:0005743">
    <property type="term" value="C:mitochondrial inner membrane"/>
    <property type="evidence" value="ECO:0007669"/>
    <property type="project" value="TreeGrafter"/>
</dbReference>
<feature type="transmembrane region" description="Helical" evidence="7">
    <location>
        <begin position="33"/>
        <end position="52"/>
    </location>
</feature>
<dbReference type="PANTHER" id="PTHR13143">
    <property type="entry name" value="TETRATRICOPEPTIDE REPEAT PROTEIN 19"/>
    <property type="match status" value="1"/>
</dbReference>
<keyword evidence="3" id="KW-0677">Repeat</keyword>
<dbReference type="EMBL" id="JAACXV010014163">
    <property type="protein sequence ID" value="KAF7269864.1"/>
    <property type="molecule type" value="Genomic_DNA"/>
</dbReference>
<keyword evidence="9" id="KW-1185">Reference proteome</keyword>
<evidence type="ECO:0000256" key="3">
    <source>
        <dbReference type="ARBA" id="ARBA00022737"/>
    </source>
</evidence>
<protein>
    <submittedName>
        <fullName evidence="8">Uncharacterized protein</fullName>
    </submittedName>
</protein>
<dbReference type="Pfam" id="PF16089">
    <property type="entry name" value="DUF4818"/>
    <property type="match status" value="1"/>
</dbReference>
<name>A0A834M9L2_RHYFE</name>
<evidence type="ECO:0000313" key="9">
    <source>
        <dbReference type="Proteomes" id="UP000625711"/>
    </source>
</evidence>
<comment type="caution">
    <text evidence="8">The sequence shown here is derived from an EMBL/GenBank/DDBJ whole genome shotgun (WGS) entry which is preliminary data.</text>
</comment>
<dbReference type="Gene3D" id="1.25.40.10">
    <property type="entry name" value="Tetratricopeptide repeat domain"/>
    <property type="match status" value="2"/>
</dbReference>
<gene>
    <name evidence="8" type="ORF">GWI33_017108</name>
</gene>
<dbReference type="SUPFAM" id="SSF48452">
    <property type="entry name" value="TPR-like"/>
    <property type="match status" value="1"/>
</dbReference>
<dbReference type="InterPro" id="IPR040395">
    <property type="entry name" value="TTC19"/>
</dbReference>
<keyword evidence="4" id="KW-0802">TPR repeat</keyword>
<reference evidence="8" key="1">
    <citation type="submission" date="2020-08" db="EMBL/GenBank/DDBJ databases">
        <title>Genome sequencing and assembly of the red palm weevil Rhynchophorus ferrugineus.</title>
        <authorList>
            <person name="Dias G.B."/>
            <person name="Bergman C.M."/>
            <person name="Manee M."/>
        </authorList>
    </citation>
    <scope>NUCLEOTIDE SEQUENCE</scope>
    <source>
        <strain evidence="8">AA-2017</strain>
        <tissue evidence="8">Whole larva</tissue>
    </source>
</reference>
<evidence type="ECO:0000256" key="2">
    <source>
        <dbReference type="ARBA" id="ARBA00008219"/>
    </source>
</evidence>
<keyword evidence="7" id="KW-1133">Transmembrane helix</keyword>
<dbReference type="InterPro" id="IPR032145">
    <property type="entry name" value="DUF4818"/>
</dbReference>
<evidence type="ECO:0000256" key="4">
    <source>
        <dbReference type="ARBA" id="ARBA00022803"/>
    </source>
</evidence>
<dbReference type="AlphaFoldDB" id="A0A834M9L2"/>
<dbReference type="Proteomes" id="UP000625711">
    <property type="component" value="Unassembled WGS sequence"/>
</dbReference>
<keyword evidence="6" id="KW-0496">Mitochondrion</keyword>